<dbReference type="AlphaFoldDB" id="A0A8D2JNL7"/>
<dbReference type="GO" id="GO:0005737">
    <property type="term" value="C:cytoplasm"/>
    <property type="evidence" value="ECO:0007669"/>
    <property type="project" value="UniProtKB-SubCell"/>
</dbReference>
<dbReference type="Ensembl" id="ENSSVLT00005026072.1">
    <property type="protein sequence ID" value="ENSSVLP00005023449.1"/>
    <property type="gene ID" value="ENSSVLG00005018631.1"/>
</dbReference>
<evidence type="ECO:0000259" key="9">
    <source>
        <dbReference type="PROSITE" id="PS50053"/>
    </source>
</evidence>
<organism evidence="10 11">
    <name type="scientific">Sciurus vulgaris</name>
    <name type="common">Eurasian red squirrel</name>
    <dbReference type="NCBI Taxonomy" id="55149"/>
    <lineage>
        <taxon>Eukaryota</taxon>
        <taxon>Metazoa</taxon>
        <taxon>Chordata</taxon>
        <taxon>Craniata</taxon>
        <taxon>Vertebrata</taxon>
        <taxon>Euteleostomi</taxon>
        <taxon>Mammalia</taxon>
        <taxon>Eutheria</taxon>
        <taxon>Euarchontoglires</taxon>
        <taxon>Glires</taxon>
        <taxon>Rodentia</taxon>
        <taxon>Sciuromorpha</taxon>
        <taxon>Sciuridae</taxon>
        <taxon>Sciurinae</taxon>
        <taxon>Sciurini</taxon>
        <taxon>Sciurus</taxon>
    </lineage>
</organism>
<evidence type="ECO:0000256" key="1">
    <source>
        <dbReference type="ARBA" id="ARBA00004123"/>
    </source>
</evidence>
<feature type="domain" description="Ubiquitin-like" evidence="9">
    <location>
        <begin position="144"/>
        <end position="201"/>
    </location>
</feature>
<name>A0A8D2JNL7_SCIVU</name>
<sequence>MQIFMKTLTGMSITLEVEPSGIPENVKAKIPVKEGILLDHKRLIFGGKQLEDSRLLLDYNIQEESTLHLVLCLRGGMKIFMKILTGMTITLEVGPNDTIENVKAKIQVKEGILPDQTGDGRTLSDYNIQKESTSPRVLHTKGGMQIFMKTLTGMSITLEVEPSGIPENVKAKIPVKEGILLDHKRLIFGGKQLEDSRLLLDVVVRQAVSASQLFANKDQPLLVRERCLP</sequence>
<keyword evidence="6" id="KW-0677">Repeat</keyword>
<dbReference type="FunFam" id="3.10.20.90:FF:000469">
    <property type="entry name" value="Polyubiquitin-C"/>
    <property type="match status" value="2"/>
</dbReference>
<dbReference type="FunFam" id="3.10.20.90:FF:000160">
    <property type="entry name" value="Polyubiquitin-C"/>
    <property type="match status" value="1"/>
</dbReference>
<reference evidence="10" key="1">
    <citation type="submission" date="2025-08" db="UniProtKB">
        <authorList>
            <consortium name="Ensembl"/>
        </authorList>
    </citation>
    <scope>IDENTIFICATION</scope>
</reference>
<evidence type="ECO:0000256" key="2">
    <source>
        <dbReference type="ARBA" id="ARBA00004496"/>
    </source>
</evidence>
<dbReference type="InterPro" id="IPR000626">
    <property type="entry name" value="Ubiquitin-like_dom"/>
</dbReference>
<dbReference type="InterPro" id="IPR050158">
    <property type="entry name" value="Ubiquitin_ubiquitin-like"/>
</dbReference>
<dbReference type="SUPFAM" id="SSF54236">
    <property type="entry name" value="Ubiquitin-like"/>
    <property type="match status" value="3"/>
</dbReference>
<feature type="domain" description="Ubiquitin-like" evidence="9">
    <location>
        <begin position="77"/>
        <end position="116"/>
    </location>
</feature>
<feature type="domain" description="Ubiquitin-like" evidence="9">
    <location>
        <begin position="1"/>
        <end position="76"/>
    </location>
</feature>
<dbReference type="GO" id="GO:0005634">
    <property type="term" value="C:nucleus"/>
    <property type="evidence" value="ECO:0007669"/>
    <property type="project" value="UniProtKB-SubCell"/>
</dbReference>
<evidence type="ECO:0000256" key="8">
    <source>
        <dbReference type="ARBA" id="ARBA00023242"/>
    </source>
</evidence>
<dbReference type="PANTHER" id="PTHR10666">
    <property type="entry name" value="UBIQUITIN"/>
    <property type="match status" value="1"/>
</dbReference>
<accession>A0A8D2JNL7</accession>
<evidence type="ECO:0000256" key="3">
    <source>
        <dbReference type="ARBA" id="ARBA00008430"/>
    </source>
</evidence>
<keyword evidence="7" id="KW-0832">Ubl conjugation</keyword>
<evidence type="ECO:0000256" key="5">
    <source>
        <dbReference type="ARBA" id="ARBA00022499"/>
    </source>
</evidence>
<dbReference type="InterPro" id="IPR029071">
    <property type="entry name" value="Ubiquitin-like_domsf"/>
</dbReference>
<keyword evidence="8" id="KW-0539">Nucleus</keyword>
<evidence type="ECO:0000313" key="11">
    <source>
        <dbReference type="Proteomes" id="UP000694564"/>
    </source>
</evidence>
<keyword evidence="11" id="KW-1185">Reference proteome</keyword>
<dbReference type="SMART" id="SM00213">
    <property type="entry name" value="UBQ"/>
    <property type="match status" value="3"/>
</dbReference>
<dbReference type="Gene3D" id="3.10.20.90">
    <property type="entry name" value="Phosphatidylinositol 3-kinase Catalytic Subunit, Chain A, domain 1"/>
    <property type="match status" value="3"/>
</dbReference>
<protein>
    <recommendedName>
        <fullName evidence="9">Ubiquitin-like domain-containing protein</fullName>
    </recommendedName>
</protein>
<dbReference type="Pfam" id="PF00240">
    <property type="entry name" value="ubiquitin"/>
    <property type="match status" value="3"/>
</dbReference>
<evidence type="ECO:0000313" key="10">
    <source>
        <dbReference type="Ensembl" id="ENSSVLP00005023449.1"/>
    </source>
</evidence>
<evidence type="ECO:0000256" key="6">
    <source>
        <dbReference type="ARBA" id="ARBA00022737"/>
    </source>
</evidence>
<keyword evidence="5" id="KW-1017">Isopeptide bond</keyword>
<dbReference type="Proteomes" id="UP000694564">
    <property type="component" value="Chromosome 8"/>
</dbReference>
<reference evidence="10" key="2">
    <citation type="submission" date="2025-09" db="UniProtKB">
        <authorList>
            <consortium name="Ensembl"/>
        </authorList>
    </citation>
    <scope>IDENTIFICATION</scope>
</reference>
<dbReference type="GeneTree" id="ENSGT00940000163900"/>
<comment type="similarity">
    <text evidence="3">Belongs to the ubiquitin family.</text>
</comment>
<dbReference type="OrthoDB" id="428577at2759"/>
<dbReference type="PROSITE" id="PS50053">
    <property type="entry name" value="UBIQUITIN_2"/>
    <property type="match status" value="3"/>
</dbReference>
<comment type="subcellular location">
    <subcellularLocation>
        <location evidence="2">Cytoplasm</location>
    </subcellularLocation>
    <subcellularLocation>
        <location evidence="1">Nucleus</location>
    </subcellularLocation>
</comment>
<evidence type="ECO:0000256" key="7">
    <source>
        <dbReference type="ARBA" id="ARBA00022843"/>
    </source>
</evidence>
<dbReference type="PRINTS" id="PR00348">
    <property type="entry name" value="UBIQUITIN"/>
</dbReference>
<evidence type="ECO:0000256" key="4">
    <source>
        <dbReference type="ARBA" id="ARBA00022490"/>
    </source>
</evidence>
<keyword evidence="4" id="KW-0963">Cytoplasm</keyword>
<proteinExistence type="inferred from homology"/>
<dbReference type="InterPro" id="IPR019956">
    <property type="entry name" value="Ubiquitin_dom"/>
</dbReference>